<dbReference type="Gene3D" id="3.10.620.30">
    <property type="match status" value="1"/>
</dbReference>
<evidence type="ECO:0000256" key="2">
    <source>
        <dbReference type="SAM" id="Phobius"/>
    </source>
</evidence>
<dbReference type="InterPro" id="IPR052901">
    <property type="entry name" value="Bact_TGase-like"/>
</dbReference>
<evidence type="ECO:0000313" key="4">
    <source>
        <dbReference type="EMBL" id="TCB97933.1"/>
    </source>
</evidence>
<dbReference type="Proteomes" id="UP000292274">
    <property type="component" value="Unassembled WGS sequence"/>
</dbReference>
<feature type="domain" description="Transglutaminase-like" evidence="3">
    <location>
        <begin position="478"/>
        <end position="548"/>
    </location>
</feature>
<feature type="compositionally biased region" description="Basic and acidic residues" evidence="1">
    <location>
        <begin position="325"/>
        <end position="337"/>
    </location>
</feature>
<dbReference type="OrthoDB" id="9804023at2"/>
<proteinExistence type="predicted"/>
<gene>
    <name evidence="4" type="ORF">E0H26_10050</name>
</gene>
<feature type="transmembrane region" description="Helical" evidence="2">
    <location>
        <begin position="118"/>
        <end position="137"/>
    </location>
</feature>
<evidence type="ECO:0000313" key="5">
    <source>
        <dbReference type="Proteomes" id="UP000292274"/>
    </source>
</evidence>
<name>A0A4R0GN81_9ACTN</name>
<dbReference type="SUPFAM" id="SSF54001">
    <property type="entry name" value="Cysteine proteinases"/>
    <property type="match status" value="1"/>
</dbReference>
<keyword evidence="5" id="KW-1185">Reference proteome</keyword>
<dbReference type="InterPro" id="IPR002931">
    <property type="entry name" value="Transglutaminase-like"/>
</dbReference>
<dbReference type="RefSeq" id="WP_131303311.1">
    <property type="nucleotide sequence ID" value="NZ_SJJR01000005.1"/>
</dbReference>
<reference evidence="4 5" key="1">
    <citation type="submission" date="2019-02" db="EMBL/GenBank/DDBJ databases">
        <title>Jishengella sp. nov., isolated from a root of Zingiber montanum.</title>
        <authorList>
            <person name="Kuncharoen N."/>
            <person name="Kudo T."/>
            <person name="Masahiro Y."/>
            <person name="Ohkuma M."/>
            <person name="Tanasupawat S."/>
        </authorList>
    </citation>
    <scope>NUCLEOTIDE SEQUENCE [LARGE SCALE GENOMIC DNA]</scope>
    <source>
        <strain evidence="4 5">PLAI 1-1</strain>
    </source>
</reference>
<accession>A0A4R0GN81</accession>
<dbReference type="InterPro" id="IPR021878">
    <property type="entry name" value="TgpA_N"/>
</dbReference>
<dbReference type="Pfam" id="PF01841">
    <property type="entry name" value="Transglut_core"/>
    <property type="match status" value="1"/>
</dbReference>
<dbReference type="AlphaFoldDB" id="A0A4R0GN81"/>
<evidence type="ECO:0000256" key="1">
    <source>
        <dbReference type="SAM" id="MobiDB-lite"/>
    </source>
</evidence>
<keyword evidence="2" id="KW-0472">Membrane</keyword>
<feature type="region of interest" description="Disordered" evidence="1">
    <location>
        <begin position="553"/>
        <end position="614"/>
    </location>
</feature>
<dbReference type="InterPro" id="IPR038765">
    <property type="entry name" value="Papain-like_cys_pep_sf"/>
</dbReference>
<feature type="transmembrane region" description="Helical" evidence="2">
    <location>
        <begin position="56"/>
        <end position="75"/>
    </location>
</feature>
<organism evidence="4 5">
    <name type="scientific">Micromonospora zingiberis</name>
    <dbReference type="NCBI Taxonomy" id="2053011"/>
    <lineage>
        <taxon>Bacteria</taxon>
        <taxon>Bacillati</taxon>
        <taxon>Actinomycetota</taxon>
        <taxon>Actinomycetes</taxon>
        <taxon>Micromonosporales</taxon>
        <taxon>Micromonosporaceae</taxon>
        <taxon>Micromonospora</taxon>
    </lineage>
</organism>
<keyword evidence="2" id="KW-1133">Transmembrane helix</keyword>
<feature type="region of interest" description="Disordered" evidence="1">
    <location>
        <begin position="655"/>
        <end position="678"/>
    </location>
</feature>
<feature type="region of interest" description="Disordered" evidence="1">
    <location>
        <begin position="308"/>
        <end position="338"/>
    </location>
</feature>
<comment type="caution">
    <text evidence="4">The sequence shown here is derived from an EMBL/GenBank/DDBJ whole genome shotgun (WGS) entry which is preliminary data.</text>
</comment>
<dbReference type="PANTHER" id="PTHR42736">
    <property type="entry name" value="PROTEIN-GLUTAMINE GAMMA-GLUTAMYLTRANSFERASE"/>
    <property type="match status" value="1"/>
</dbReference>
<feature type="transmembrane region" description="Helical" evidence="2">
    <location>
        <begin position="168"/>
        <end position="186"/>
    </location>
</feature>
<protein>
    <submittedName>
        <fullName evidence="4">Transglutaminase domain-containing protein</fullName>
    </submittedName>
</protein>
<dbReference type="Pfam" id="PF11992">
    <property type="entry name" value="TgpA_N"/>
    <property type="match status" value="1"/>
</dbReference>
<feature type="transmembrane region" description="Helical" evidence="2">
    <location>
        <begin position="29"/>
        <end position="49"/>
    </location>
</feature>
<feature type="transmembrane region" description="Helical" evidence="2">
    <location>
        <begin position="218"/>
        <end position="241"/>
    </location>
</feature>
<feature type="transmembrane region" description="Helical" evidence="2">
    <location>
        <begin position="618"/>
        <end position="638"/>
    </location>
</feature>
<dbReference type="SMART" id="SM00460">
    <property type="entry name" value="TGc"/>
    <property type="match status" value="1"/>
</dbReference>
<dbReference type="EMBL" id="SJJR01000005">
    <property type="protein sequence ID" value="TCB97933.1"/>
    <property type="molecule type" value="Genomic_DNA"/>
</dbReference>
<keyword evidence="2" id="KW-0812">Transmembrane</keyword>
<feature type="transmembrane region" description="Helical" evidence="2">
    <location>
        <begin position="144"/>
        <end position="162"/>
    </location>
</feature>
<evidence type="ECO:0000259" key="3">
    <source>
        <dbReference type="SMART" id="SM00460"/>
    </source>
</evidence>
<dbReference type="PANTHER" id="PTHR42736:SF1">
    <property type="entry name" value="PROTEIN-GLUTAMINE GAMMA-GLUTAMYLTRANSFERASE"/>
    <property type="match status" value="1"/>
</dbReference>
<sequence length="824" mass="88793">MIAHRNLGLVAAAATLLAAAPLSAIFERWTWLVQAVIAVAAVAACAALARLGRTPLWAQVLAMLGGLTLALTWLFPSGAELLAILPTPSTFGHFAELLTGSVEDMRSYGVKVPDTDPLLFVTVLGIGAVAVLVDVLCVGLRRPALAGLPMLAIYSVPVAVYVDSVPPVPFAIGAAGFLWLLVTDNVDRVRRFGRRFTGDGRDVDVWEASPLAAAGRRLAVVGLALAVLVPLAVPGMTVGLMNTLNSGVGSGLGGPGLGNSPGRVDLFAALSGELNQSRVTDLVKVTTTEKEPFYLRFGVADDLRANGFRVRGPNGQRATGDLPEPAERPRPGVERTRHQATVEVSRELNMPLLPFYAEPANFDDLGSNWFYDPNLQVLFSNRDDSRGKKFSFEYVRSTYTPQALRSAQPLPADLPLRRQQTVTPDVPEVRALVAELTRGERTEYDKVRAIYDYFSEDNGFTYQLSTEEGTSGQQILDFLENKAGYCQQYAAALAWMVRDAGIPARVAFGFTNGSRRSGETLTLTNRNLHAWTEVYFDQIGWVPFDATPSYGVPGSTRSAWAPDTDAPEETTPQDGTSDTPDETDPTAAPDRDPNQFEEGLDAGAGTGSDTPAGRTSPWPWLTVAGLLALLALLAVPALRRLALRRRRGRLAPVARTVDPPDADSATAGQPSVVVSTDPDRARADAHAAWDELIDTLVDYRVRVDPTETPRATADRLSRDSVGTDAAAGTAVRLLGRAEERARYARDPLTGEPLPAALRTVRGALAGQADRRTRLMATVLPPSVLGRWRTTIADTSARLVAAGGQLRYRLLRFNPRRLIANRASR</sequence>